<dbReference type="KEGG" id="kphy:AOZ06_39225"/>
<sequence length="69" mass="7728">MSIRNLPPVRRVITTAWLAVVGIQLAIWLAMCLIGWHLPYPFWLWTAAVGGVIVGVIWAIPVDKRGAHR</sequence>
<accession>A0A0N9I890</accession>
<protein>
    <recommendedName>
        <fullName evidence="4">DUF2530 domain-containing protein</fullName>
    </recommendedName>
</protein>
<feature type="transmembrane region" description="Helical" evidence="1">
    <location>
        <begin position="42"/>
        <end position="60"/>
    </location>
</feature>
<dbReference type="RefSeq" id="WP_054293998.1">
    <property type="nucleotide sequence ID" value="NZ_CP012752.1"/>
</dbReference>
<keyword evidence="1" id="KW-1133">Transmembrane helix</keyword>
<dbReference type="STRING" id="860235.AOZ06_39225"/>
<keyword evidence="1" id="KW-0812">Transmembrane</keyword>
<proteinExistence type="predicted"/>
<evidence type="ECO:0000313" key="2">
    <source>
        <dbReference type="EMBL" id="ALG12102.1"/>
    </source>
</evidence>
<reference evidence="2 3" key="1">
    <citation type="submission" date="2015-07" db="EMBL/GenBank/DDBJ databases">
        <title>Genome sequencing of Kibdelosporangium phytohabitans.</title>
        <authorList>
            <person name="Qin S."/>
            <person name="Xing K."/>
        </authorList>
    </citation>
    <scope>NUCLEOTIDE SEQUENCE [LARGE SCALE GENOMIC DNA]</scope>
    <source>
        <strain evidence="2 3">KLBMP1111</strain>
    </source>
</reference>
<evidence type="ECO:0008006" key="4">
    <source>
        <dbReference type="Google" id="ProtNLM"/>
    </source>
</evidence>
<name>A0A0N9I890_9PSEU</name>
<dbReference type="EMBL" id="CP012752">
    <property type="protein sequence ID" value="ALG12102.1"/>
    <property type="molecule type" value="Genomic_DNA"/>
</dbReference>
<gene>
    <name evidence="2" type="ORF">AOZ06_39225</name>
</gene>
<organism evidence="2 3">
    <name type="scientific">Kibdelosporangium phytohabitans</name>
    <dbReference type="NCBI Taxonomy" id="860235"/>
    <lineage>
        <taxon>Bacteria</taxon>
        <taxon>Bacillati</taxon>
        <taxon>Actinomycetota</taxon>
        <taxon>Actinomycetes</taxon>
        <taxon>Pseudonocardiales</taxon>
        <taxon>Pseudonocardiaceae</taxon>
        <taxon>Kibdelosporangium</taxon>
    </lineage>
</organism>
<keyword evidence="1" id="KW-0472">Membrane</keyword>
<feature type="transmembrane region" description="Helical" evidence="1">
    <location>
        <begin position="12"/>
        <end position="36"/>
    </location>
</feature>
<evidence type="ECO:0000313" key="3">
    <source>
        <dbReference type="Proteomes" id="UP000063699"/>
    </source>
</evidence>
<dbReference type="OrthoDB" id="3628217at2"/>
<evidence type="ECO:0000256" key="1">
    <source>
        <dbReference type="SAM" id="Phobius"/>
    </source>
</evidence>
<dbReference type="Proteomes" id="UP000063699">
    <property type="component" value="Chromosome"/>
</dbReference>
<keyword evidence="3" id="KW-1185">Reference proteome</keyword>
<dbReference type="AlphaFoldDB" id="A0A0N9I890"/>